<evidence type="ECO:0000256" key="7">
    <source>
        <dbReference type="SAM" id="Phobius"/>
    </source>
</evidence>
<dbReference type="InterPro" id="IPR013766">
    <property type="entry name" value="Thioredoxin_domain"/>
</dbReference>
<comment type="subcellular location">
    <subcellularLocation>
        <location evidence="1">Cell membrane</location>
        <topology evidence="1">Multi-pass membrane protein</topology>
    </subcellularLocation>
</comment>
<evidence type="ECO:0000256" key="3">
    <source>
        <dbReference type="ARBA" id="ARBA00022692"/>
    </source>
</evidence>
<keyword evidence="10" id="KW-0560">Oxidoreductase</keyword>
<accession>A0ABT0ET46</accession>
<feature type="transmembrane region" description="Helical" evidence="7">
    <location>
        <begin position="393"/>
        <end position="410"/>
    </location>
</feature>
<dbReference type="RefSeq" id="WP_247286043.1">
    <property type="nucleotide sequence ID" value="NZ_JAKNRW010000001.1"/>
</dbReference>
<evidence type="ECO:0000256" key="5">
    <source>
        <dbReference type="ARBA" id="ARBA00022989"/>
    </source>
</evidence>
<dbReference type="PROSITE" id="PS51352">
    <property type="entry name" value="THIOREDOXIN_2"/>
    <property type="match status" value="1"/>
</dbReference>
<evidence type="ECO:0000313" key="10">
    <source>
        <dbReference type="EMBL" id="MCK1788804.1"/>
    </source>
</evidence>
<dbReference type="SUPFAM" id="SSF74863">
    <property type="entry name" value="Thiol:disulfide interchange protein DsbD, N-terminal domain (DsbD-alpha)"/>
    <property type="match status" value="1"/>
</dbReference>
<reference evidence="10 11" key="1">
    <citation type="submission" date="2022-02" db="EMBL/GenBank/DDBJ databases">
        <title>Comparative genomics of the first Antarctic Pseudomonas spp. capable of biotransforming 2,4,6-Trinitrotoluene.</title>
        <authorList>
            <person name="Cabrera M.A."/>
            <person name="Marquez S.L."/>
            <person name="Perez-Donoso J.M."/>
        </authorList>
    </citation>
    <scope>NUCLEOTIDE SEQUENCE [LARGE SCALE GENOMIC DNA]</scope>
    <source>
        <strain evidence="10 11">TNT19</strain>
    </source>
</reference>
<feature type="transmembrane region" description="Helical" evidence="7">
    <location>
        <begin position="246"/>
        <end position="267"/>
    </location>
</feature>
<feature type="transmembrane region" description="Helical" evidence="7">
    <location>
        <begin position="364"/>
        <end position="381"/>
    </location>
</feature>
<dbReference type="SUPFAM" id="SSF52833">
    <property type="entry name" value="Thioredoxin-like"/>
    <property type="match status" value="1"/>
</dbReference>
<dbReference type="InterPro" id="IPR036249">
    <property type="entry name" value="Thioredoxin-like_sf"/>
</dbReference>
<dbReference type="Gene3D" id="3.40.30.10">
    <property type="entry name" value="Glutaredoxin"/>
    <property type="match status" value="1"/>
</dbReference>
<evidence type="ECO:0000256" key="4">
    <source>
        <dbReference type="ARBA" id="ARBA00022748"/>
    </source>
</evidence>
<evidence type="ECO:0000259" key="9">
    <source>
        <dbReference type="PROSITE" id="PS51352"/>
    </source>
</evidence>
<keyword evidence="2" id="KW-1003">Cell membrane</keyword>
<dbReference type="EMBL" id="JAKNRW010000001">
    <property type="protein sequence ID" value="MCK1788804.1"/>
    <property type="molecule type" value="Genomic_DNA"/>
</dbReference>
<dbReference type="Pfam" id="PF11412">
    <property type="entry name" value="DsbD_N"/>
    <property type="match status" value="1"/>
</dbReference>
<protein>
    <submittedName>
        <fullName evidence="10">Protein-disulfide reductase DsbD</fullName>
        <ecNumber evidence="10">1.8.1.8</ecNumber>
    </submittedName>
</protein>
<feature type="signal peptide" evidence="8">
    <location>
        <begin position="1"/>
        <end position="23"/>
    </location>
</feature>
<dbReference type="InterPro" id="IPR003834">
    <property type="entry name" value="Cyt_c_assmbl_TM_dom"/>
</dbReference>
<feature type="transmembrane region" description="Helical" evidence="7">
    <location>
        <begin position="417"/>
        <end position="434"/>
    </location>
</feature>
<sequence length="583" mass="61396">MIRRFLLPLLTCLLALLSTQAAAAPPTEQRSLVHPLDGANSFLPVHEAFKFTATETPDSVLVRIESAPGYYLYKSKLSFAMSAGENIVAGEPVLPAGEDKSDPYFGDVVIYHSTVDVRLPVQNRGNESFTVHVGFQGCAEKGLCYPPDGQTMLIGRGAGTAAAAPWSLFHLVLAFAAGLALITSPYVIALVPIFCAVCRLSRTGGRRGVGIAIAFILPMAASYALLGASIAQFGSSLNLQGSIQSTWVLVPLTLLFLCVAVFTAGGVAPRLTTEVRRRVSESYLKSPVCHAVAAACLGLLTTIAIAPSIYGPGAKFLTYISATGDIVGGGFKLFALCLGMCMSPLVLCLLGTKFLSQKGEWAKAFSLLTAVALAGVAIWLLDRIVPSPVTLGLWGLLAVGAGVSLVAYRASKPGKTVFMRGSAILLLLYGVMAWCGMLKGEGDPTRPVGHELFSTSAPPSRWLVVNTPGQLAYALAEAKTAGRPALVDWTAKWCVSCKNTALESFAAPDVKRLLRDFHLIRVDVTAGSASDRKLLELNGLLGPAAIQVIQTNGTELASQRLVGDVAEQRLLSVIRGAGSVPAL</sequence>
<dbReference type="Pfam" id="PF13899">
    <property type="entry name" value="Thioredoxin_7"/>
    <property type="match status" value="1"/>
</dbReference>
<comment type="caution">
    <text evidence="10">The sequence shown here is derived from an EMBL/GenBank/DDBJ whole genome shotgun (WGS) entry which is preliminary data.</text>
</comment>
<dbReference type="Gene3D" id="2.60.40.1250">
    <property type="entry name" value="Thiol:disulfide interchange protein DsbD, N-terminal domain"/>
    <property type="match status" value="1"/>
</dbReference>
<name>A0ABT0ET46_9PSED</name>
<keyword evidence="6 7" id="KW-0472">Membrane</keyword>
<keyword evidence="5 7" id="KW-1133">Transmembrane helix</keyword>
<feature type="transmembrane region" description="Helical" evidence="7">
    <location>
        <begin position="168"/>
        <end position="197"/>
    </location>
</feature>
<keyword evidence="8" id="KW-0732">Signal</keyword>
<dbReference type="InterPro" id="IPR028250">
    <property type="entry name" value="DsbDN"/>
</dbReference>
<gene>
    <name evidence="10" type="primary">dsbD</name>
    <name evidence="10" type="ORF">L9059_01075</name>
</gene>
<dbReference type="PANTHER" id="PTHR32234">
    <property type="entry name" value="THIOL:DISULFIDE INTERCHANGE PROTEIN DSBD"/>
    <property type="match status" value="1"/>
</dbReference>
<evidence type="ECO:0000256" key="6">
    <source>
        <dbReference type="ARBA" id="ARBA00023136"/>
    </source>
</evidence>
<evidence type="ECO:0000256" key="8">
    <source>
        <dbReference type="SAM" id="SignalP"/>
    </source>
</evidence>
<evidence type="ECO:0000313" key="11">
    <source>
        <dbReference type="Proteomes" id="UP001299876"/>
    </source>
</evidence>
<dbReference type="PANTHER" id="PTHR32234:SF0">
    <property type="entry name" value="THIOL:DISULFIDE INTERCHANGE PROTEIN DSBD"/>
    <property type="match status" value="1"/>
</dbReference>
<dbReference type="EC" id="1.8.1.8" evidence="10"/>
<dbReference type="GO" id="GO:0047134">
    <property type="term" value="F:protein-disulfide reductase [NAD(P)H] activity"/>
    <property type="evidence" value="ECO:0007669"/>
    <property type="project" value="UniProtKB-EC"/>
</dbReference>
<feature type="transmembrane region" description="Helical" evidence="7">
    <location>
        <begin position="330"/>
        <end position="352"/>
    </location>
</feature>
<evidence type="ECO:0000256" key="1">
    <source>
        <dbReference type="ARBA" id="ARBA00004651"/>
    </source>
</evidence>
<proteinExistence type="predicted"/>
<feature type="domain" description="Thioredoxin" evidence="9">
    <location>
        <begin position="451"/>
        <end position="579"/>
    </location>
</feature>
<feature type="transmembrane region" description="Helical" evidence="7">
    <location>
        <begin position="209"/>
        <end position="234"/>
    </location>
</feature>
<organism evidence="10 11">
    <name type="scientific">Pseudomonas violetae</name>
    <dbReference type="NCBI Taxonomy" id="2915813"/>
    <lineage>
        <taxon>Bacteria</taxon>
        <taxon>Pseudomonadati</taxon>
        <taxon>Pseudomonadota</taxon>
        <taxon>Gammaproteobacteria</taxon>
        <taxon>Pseudomonadales</taxon>
        <taxon>Pseudomonadaceae</taxon>
        <taxon>Pseudomonas</taxon>
    </lineage>
</organism>
<dbReference type="NCBIfam" id="NF001419">
    <property type="entry name" value="PRK00293.1"/>
    <property type="match status" value="1"/>
</dbReference>
<feature type="chain" id="PRO_5045208007" evidence="8">
    <location>
        <begin position="24"/>
        <end position="583"/>
    </location>
</feature>
<feature type="transmembrane region" description="Helical" evidence="7">
    <location>
        <begin position="288"/>
        <end position="310"/>
    </location>
</feature>
<keyword evidence="4" id="KW-0201">Cytochrome c-type biogenesis</keyword>
<dbReference type="Pfam" id="PF02683">
    <property type="entry name" value="DsbD_TM"/>
    <property type="match status" value="1"/>
</dbReference>
<keyword evidence="3 7" id="KW-0812">Transmembrane</keyword>
<keyword evidence="11" id="KW-1185">Reference proteome</keyword>
<dbReference type="InterPro" id="IPR036929">
    <property type="entry name" value="DsbDN_sf"/>
</dbReference>
<dbReference type="Proteomes" id="UP001299876">
    <property type="component" value="Unassembled WGS sequence"/>
</dbReference>
<evidence type="ECO:0000256" key="2">
    <source>
        <dbReference type="ARBA" id="ARBA00022475"/>
    </source>
</evidence>